<dbReference type="Pfam" id="PF12937">
    <property type="entry name" value="F-box-like"/>
    <property type="match status" value="1"/>
</dbReference>
<evidence type="ECO:0000256" key="1">
    <source>
        <dbReference type="SAM" id="MobiDB-lite"/>
    </source>
</evidence>
<feature type="compositionally biased region" description="Polar residues" evidence="1">
    <location>
        <begin position="486"/>
        <end position="495"/>
    </location>
</feature>
<reference evidence="3 4" key="1">
    <citation type="submission" date="2019-04" db="EMBL/GenBank/DDBJ databases">
        <title>Friends and foes A comparative genomics study of 23 Aspergillus species from section Flavi.</title>
        <authorList>
            <consortium name="DOE Joint Genome Institute"/>
            <person name="Kjaerbolling I."/>
            <person name="Vesth T."/>
            <person name="Frisvad J.C."/>
            <person name="Nybo J.L."/>
            <person name="Theobald S."/>
            <person name="Kildgaard S."/>
            <person name="Isbrandt T."/>
            <person name="Kuo A."/>
            <person name="Sato A."/>
            <person name="Lyhne E.K."/>
            <person name="Kogle M.E."/>
            <person name="Wiebenga A."/>
            <person name="Kun R.S."/>
            <person name="Lubbers R.J."/>
            <person name="Makela M.R."/>
            <person name="Barry K."/>
            <person name="Chovatia M."/>
            <person name="Clum A."/>
            <person name="Daum C."/>
            <person name="Haridas S."/>
            <person name="He G."/>
            <person name="LaButti K."/>
            <person name="Lipzen A."/>
            <person name="Mondo S."/>
            <person name="Riley R."/>
            <person name="Salamov A."/>
            <person name="Simmons B.A."/>
            <person name="Magnuson J.K."/>
            <person name="Henrissat B."/>
            <person name="Mortensen U.H."/>
            <person name="Larsen T.O."/>
            <person name="Devries R.P."/>
            <person name="Grigoriev I.V."/>
            <person name="Machida M."/>
            <person name="Baker S.E."/>
            <person name="Andersen M.R."/>
        </authorList>
    </citation>
    <scope>NUCLEOTIDE SEQUENCE [LARGE SCALE GENOMIC DNA]</scope>
    <source>
        <strain evidence="3 4">CBS 151.66</strain>
    </source>
</reference>
<organism evidence="3 4">
    <name type="scientific">Aspergillus leporis</name>
    <dbReference type="NCBI Taxonomy" id="41062"/>
    <lineage>
        <taxon>Eukaryota</taxon>
        <taxon>Fungi</taxon>
        <taxon>Dikarya</taxon>
        <taxon>Ascomycota</taxon>
        <taxon>Pezizomycotina</taxon>
        <taxon>Eurotiomycetes</taxon>
        <taxon>Eurotiomycetidae</taxon>
        <taxon>Eurotiales</taxon>
        <taxon>Aspergillaceae</taxon>
        <taxon>Aspergillus</taxon>
        <taxon>Aspergillus subgen. Circumdati</taxon>
    </lineage>
</organism>
<dbReference type="SUPFAM" id="SSF81383">
    <property type="entry name" value="F-box domain"/>
    <property type="match status" value="1"/>
</dbReference>
<dbReference type="SMART" id="SM00256">
    <property type="entry name" value="FBOX"/>
    <property type="match status" value="1"/>
</dbReference>
<proteinExistence type="predicted"/>
<gene>
    <name evidence="3" type="ORF">BDV29DRAFT_174374</name>
</gene>
<feature type="region of interest" description="Disordered" evidence="1">
    <location>
        <begin position="478"/>
        <end position="507"/>
    </location>
</feature>
<accession>A0A5N5X3L0</accession>
<dbReference type="Proteomes" id="UP000326565">
    <property type="component" value="Unassembled WGS sequence"/>
</dbReference>
<dbReference type="InterPro" id="IPR001810">
    <property type="entry name" value="F-box_dom"/>
</dbReference>
<sequence>MTAYLPLEIIQSILLHVDVETYIAARQTCRSWRCAASAPYMLRKALQEVPVSLPPTISTLTQDEWTTYFAQITRLNLLHYRQNVQKTVTQRELPEECTPTTVVATTTDGWKLVSLKGGRATVYKRANATSLWEYSRGITLCSQWTSVCRAMLEGGSAGCMSINQRYAKQSLAVSSQGDLIAIGLGRSIQIYSLGTDQSDDVTSPAEYVLGHDSWLTSTTRGRYEDTDGVVDSLEFADDDALLRVSLSKETTVHQPTRVRYLGCPSLAHTKPDLNYWRANINQIYLDSAALSVALAGQDEYRLIFRGLRLLPPSFPTTQQQAQSPSQEDTTEPARYFIASLQSGVIHGYCIGLATPLTSNPQTQTVKIHRLLPSAYFRLGDKITGTRTPGLPLQLTPPLPPSKCTSQHISYNLTDTLARWSAVNLPSATFPSPLLSISPDNKLLALYEPSGNYSPAIVSGGSIYIYCIENCTTVYQPGPQKFKQPTEKTSLPNQRANDPADKLSVDTRYPPPDIVPSWPLLLDKIPVDVDCLEVRLSRKEEDASGAYTITALSGGQVLEWKLRSV</sequence>
<dbReference type="OrthoDB" id="5126814at2759"/>
<protein>
    <recommendedName>
        <fullName evidence="2">F-box domain-containing protein</fullName>
    </recommendedName>
</protein>
<dbReference type="InterPro" id="IPR036047">
    <property type="entry name" value="F-box-like_dom_sf"/>
</dbReference>
<dbReference type="EMBL" id="ML732216">
    <property type="protein sequence ID" value="KAB8074074.1"/>
    <property type="molecule type" value="Genomic_DNA"/>
</dbReference>
<name>A0A5N5X3L0_9EURO</name>
<dbReference type="AlphaFoldDB" id="A0A5N5X3L0"/>
<evidence type="ECO:0000313" key="3">
    <source>
        <dbReference type="EMBL" id="KAB8074074.1"/>
    </source>
</evidence>
<evidence type="ECO:0000259" key="2">
    <source>
        <dbReference type="SMART" id="SM00256"/>
    </source>
</evidence>
<dbReference type="Gene3D" id="1.20.1280.50">
    <property type="match status" value="1"/>
</dbReference>
<keyword evidence="4" id="KW-1185">Reference proteome</keyword>
<feature type="domain" description="F-box" evidence="2">
    <location>
        <begin position="5"/>
        <end position="45"/>
    </location>
</feature>
<dbReference type="CDD" id="cd09917">
    <property type="entry name" value="F-box_SF"/>
    <property type="match status" value="1"/>
</dbReference>
<evidence type="ECO:0000313" key="4">
    <source>
        <dbReference type="Proteomes" id="UP000326565"/>
    </source>
</evidence>